<keyword evidence="3" id="KW-1185">Reference proteome</keyword>
<protein>
    <submittedName>
        <fullName evidence="2">Uncharacterized protein</fullName>
    </submittedName>
</protein>
<feature type="region of interest" description="Disordered" evidence="1">
    <location>
        <begin position="1"/>
        <end position="41"/>
    </location>
</feature>
<dbReference type="EMBL" id="JAUFQS010000012">
    <property type="protein sequence ID" value="MDN3688758.1"/>
    <property type="molecule type" value="Genomic_DNA"/>
</dbReference>
<accession>A0ABT8CAC3</accession>
<dbReference type="RefSeq" id="WP_163386441.1">
    <property type="nucleotide sequence ID" value="NZ_JAUFQS010000012.1"/>
</dbReference>
<sequence length="154" mass="17386">MENKDHIKGWGIDADAKNDPTYPIKKRLEKKDQTGKTPEQQSKFVEVLTSVERPSISAVFGDSVPPSGLSGRIRRFAFEYGEGAFLHWLPLIFADRVNEIEGIIEDIKKGAFPDILSERGMKASWKYNKNGVIKKAVLFTFVSFVAIKLLSRKN</sequence>
<organism evidence="2 3">
    <name type="scientific">Cyclobacterium jeungdonense</name>
    <dbReference type="NCBI Taxonomy" id="708087"/>
    <lineage>
        <taxon>Bacteria</taxon>
        <taxon>Pseudomonadati</taxon>
        <taxon>Bacteroidota</taxon>
        <taxon>Cytophagia</taxon>
        <taxon>Cytophagales</taxon>
        <taxon>Cyclobacteriaceae</taxon>
        <taxon>Cyclobacterium</taxon>
    </lineage>
</organism>
<feature type="compositionally biased region" description="Basic and acidic residues" evidence="1">
    <location>
        <begin position="1"/>
        <end position="18"/>
    </location>
</feature>
<name>A0ABT8CAC3_9BACT</name>
<evidence type="ECO:0000256" key="1">
    <source>
        <dbReference type="SAM" id="MobiDB-lite"/>
    </source>
</evidence>
<comment type="caution">
    <text evidence="2">The sequence shown here is derived from an EMBL/GenBank/DDBJ whole genome shotgun (WGS) entry which is preliminary data.</text>
</comment>
<dbReference type="Proteomes" id="UP001236663">
    <property type="component" value="Unassembled WGS sequence"/>
</dbReference>
<reference evidence="3" key="1">
    <citation type="journal article" date="2019" name="Int. J. Syst. Evol. Microbiol.">
        <title>The Global Catalogue of Microorganisms (GCM) 10K type strain sequencing project: providing services to taxonomists for standard genome sequencing and annotation.</title>
        <authorList>
            <consortium name="The Broad Institute Genomics Platform"/>
            <consortium name="The Broad Institute Genome Sequencing Center for Infectious Disease"/>
            <person name="Wu L."/>
            <person name="Ma J."/>
        </authorList>
    </citation>
    <scope>NUCLEOTIDE SEQUENCE [LARGE SCALE GENOMIC DNA]</scope>
    <source>
        <strain evidence="3">CECT 7706</strain>
    </source>
</reference>
<evidence type="ECO:0000313" key="2">
    <source>
        <dbReference type="EMBL" id="MDN3688758.1"/>
    </source>
</evidence>
<gene>
    <name evidence="2" type="ORF">QWZ15_13030</name>
</gene>
<evidence type="ECO:0000313" key="3">
    <source>
        <dbReference type="Proteomes" id="UP001236663"/>
    </source>
</evidence>
<proteinExistence type="predicted"/>